<feature type="compositionally biased region" description="Polar residues" evidence="5">
    <location>
        <begin position="1065"/>
        <end position="1080"/>
    </location>
</feature>
<proteinExistence type="predicted"/>
<dbReference type="PANTHER" id="PTHR24198:SF165">
    <property type="entry name" value="ANKYRIN REPEAT-CONTAINING PROTEIN-RELATED"/>
    <property type="match status" value="1"/>
</dbReference>
<feature type="compositionally biased region" description="Basic and acidic residues" evidence="5">
    <location>
        <begin position="617"/>
        <end position="627"/>
    </location>
</feature>
<keyword evidence="7" id="KW-1185">Reference proteome</keyword>
<evidence type="ECO:0000256" key="2">
    <source>
        <dbReference type="ARBA" id="ARBA00023043"/>
    </source>
</evidence>
<feature type="region of interest" description="Disordered" evidence="5">
    <location>
        <begin position="956"/>
        <end position="1123"/>
    </location>
</feature>
<dbReference type="PROSITE" id="PS50088">
    <property type="entry name" value="ANK_REPEAT"/>
    <property type="match status" value="1"/>
</dbReference>
<dbReference type="PROSITE" id="PS50297">
    <property type="entry name" value="ANK_REP_REGION"/>
    <property type="match status" value="1"/>
</dbReference>
<evidence type="ECO:0000256" key="5">
    <source>
        <dbReference type="SAM" id="MobiDB-lite"/>
    </source>
</evidence>
<dbReference type="SUPFAM" id="SSF48403">
    <property type="entry name" value="Ankyrin repeat"/>
    <property type="match status" value="1"/>
</dbReference>
<comment type="caution">
    <text evidence="6">The sequence shown here is derived from an EMBL/GenBank/DDBJ whole genome shotgun (WGS) entry which is preliminary data.</text>
</comment>
<protein>
    <recommendedName>
        <fullName evidence="8">Ankyrin</fullName>
    </recommendedName>
</protein>
<organism evidence="6 7">
    <name type="scientific">Oculimacula yallundae</name>
    <dbReference type="NCBI Taxonomy" id="86028"/>
    <lineage>
        <taxon>Eukaryota</taxon>
        <taxon>Fungi</taxon>
        <taxon>Dikarya</taxon>
        <taxon>Ascomycota</taxon>
        <taxon>Pezizomycotina</taxon>
        <taxon>Leotiomycetes</taxon>
        <taxon>Helotiales</taxon>
        <taxon>Ploettnerulaceae</taxon>
        <taxon>Oculimacula</taxon>
    </lineage>
</organism>
<keyword evidence="1" id="KW-0677">Repeat</keyword>
<feature type="coiled-coil region" evidence="4">
    <location>
        <begin position="19"/>
        <end position="108"/>
    </location>
</feature>
<dbReference type="PANTHER" id="PTHR24198">
    <property type="entry name" value="ANKYRIN REPEAT AND PROTEIN KINASE DOMAIN-CONTAINING PROTEIN"/>
    <property type="match status" value="1"/>
</dbReference>
<keyword evidence="4" id="KW-0175">Coiled coil</keyword>
<reference evidence="6 7" key="1">
    <citation type="journal article" date="2024" name="Commun. Biol.">
        <title>Comparative genomic analysis of thermophilic fungi reveals convergent evolutionary adaptations and gene losses.</title>
        <authorList>
            <person name="Steindorff A.S."/>
            <person name="Aguilar-Pontes M.V."/>
            <person name="Robinson A.J."/>
            <person name="Andreopoulos B."/>
            <person name="LaButti K."/>
            <person name="Kuo A."/>
            <person name="Mondo S."/>
            <person name="Riley R."/>
            <person name="Otillar R."/>
            <person name="Haridas S."/>
            <person name="Lipzen A."/>
            <person name="Grimwood J."/>
            <person name="Schmutz J."/>
            <person name="Clum A."/>
            <person name="Reid I.D."/>
            <person name="Moisan M.C."/>
            <person name="Butler G."/>
            <person name="Nguyen T.T.M."/>
            <person name="Dewar K."/>
            <person name="Conant G."/>
            <person name="Drula E."/>
            <person name="Henrissat B."/>
            <person name="Hansel C."/>
            <person name="Singer S."/>
            <person name="Hutchinson M.I."/>
            <person name="de Vries R.P."/>
            <person name="Natvig D.O."/>
            <person name="Powell A.J."/>
            <person name="Tsang A."/>
            <person name="Grigoriev I.V."/>
        </authorList>
    </citation>
    <scope>NUCLEOTIDE SEQUENCE [LARGE SCALE GENOMIC DNA]</scope>
    <source>
        <strain evidence="6 7">CBS 494.80</strain>
    </source>
</reference>
<feature type="compositionally biased region" description="Low complexity" evidence="5">
    <location>
        <begin position="1046"/>
        <end position="1057"/>
    </location>
</feature>
<dbReference type="EMBL" id="JAZHXI010000001">
    <property type="protein sequence ID" value="KAL2076120.1"/>
    <property type="molecule type" value="Genomic_DNA"/>
</dbReference>
<feature type="compositionally biased region" description="Basic and acidic residues" evidence="5">
    <location>
        <begin position="964"/>
        <end position="982"/>
    </location>
</feature>
<feature type="compositionally biased region" description="Polar residues" evidence="5">
    <location>
        <begin position="606"/>
        <end position="616"/>
    </location>
</feature>
<gene>
    <name evidence="6" type="ORF">VTL71DRAFT_1063</name>
</gene>
<sequence length="1190" mass="132022">MSEEWRIQREIERQCRINVAREKERKDSESALKRDAERRRIQEEIDMEIDALKAVYKEKLLRKEEEERRENERTDEQARLKAEEREEMERLNVQKAEKQAEMEEFRRKKEMGWTDNELALLNILKKLRGSGTLDNLTVSNISNTNLEDIARLLHQNSVSLVDTKNQILAFNWAVNAGNLILTQLLVANKELRLECQEAGTRTDSDFHTTLQDAARLGHLEITRLLLARLPQVVAMHSNDATLYFAICNGHREVAEVLLEHHPMPLDFRCSEPGNSTVLEAAFDRGWSKIIQWIITKYDVRPDRSIVGAQNKTALHLAVEKGHTELVKTFLPFSRKVNCNIKDSNGSTPLLKAAESGNTGIAELLLANPQIKINEMDNSGNTGLLIALAKGHLPLAQLFLDRSDVKPNLINAKGLTALMMAVSLGCSLSVSKLLQHPDVDIHYRVCTTETLWGSLPVQKEWSAMEIASSKGFHYIEHLIRTFKPKPATLKNAAGHDRRSSPVVDSVTTYPSSNDFPVAMESAFPTAPTHDFTQRQFTSTATDTFAQNQYTSITTGNFAQHQHQHAINSTNGLAQHQYPNDSKRSYEGAGPCHSVTSGQDDHGRENPNNEQTSMQFNQETRKLDPRSTDKMPPADATPVNGLANHDRKQLEFNNTSEEIASVGTHRNKPSARSPLGDANNIAAFEKLVDSQLYRSLSQPWVGRSKPRSLQTRCSDANSTPLQYPKLDDERTLKLESIKKAKVDNRTTSSDMRSQTILTDSLSILSTSIRCATSVSVESSKSITRVESGAYSAICSQITEVHSTSTRQTKFHELESTSTSDKVNWGIAAPATAAALLSVGLAGCALHFQKSGMESQHQTISATRQMNETLQKIEASLGSISAVIKAAKPSSRASGDSSADPPPDLPTLSPAEVKVIRYLEAIANRPKTVSPAPQAVMSPAEVEVIRYLEATANKPKIMSPASQAVTKSRDFDTRSAYSSEDHTVGDCDPTQSMNLQRLDGKRHRKSTSASADTFAQHRGRVITKDQPDVEVNPTQGVDLPVDQEGDQIGTSASSETASGSHYPEPTISKDQAVSESDPTQSENLYPLDKERDQTSPTSVFADTTSESHSLEPTVSEANTATDSDPTQSIYLRFADEEKDQTNSSVSSGALSNYCHFQPIMEFFSEIKFSEEDDELFSKLHEEMDEVNFYFGEL</sequence>
<feature type="repeat" description="ANK" evidence="3">
    <location>
        <begin position="309"/>
        <end position="341"/>
    </location>
</feature>
<dbReference type="Pfam" id="PF12796">
    <property type="entry name" value="Ank_2"/>
    <property type="match status" value="2"/>
</dbReference>
<dbReference type="Proteomes" id="UP001595075">
    <property type="component" value="Unassembled WGS sequence"/>
</dbReference>
<accession>A0ABR4D1T6</accession>
<feature type="region of interest" description="Disordered" evidence="5">
    <location>
        <begin position="571"/>
        <end position="643"/>
    </location>
</feature>
<keyword evidence="2 3" id="KW-0040">ANK repeat</keyword>
<evidence type="ECO:0000256" key="1">
    <source>
        <dbReference type="ARBA" id="ARBA00022737"/>
    </source>
</evidence>
<dbReference type="InterPro" id="IPR036770">
    <property type="entry name" value="Ankyrin_rpt-contain_sf"/>
</dbReference>
<evidence type="ECO:0000256" key="3">
    <source>
        <dbReference type="PROSITE-ProRule" id="PRU00023"/>
    </source>
</evidence>
<evidence type="ECO:0008006" key="8">
    <source>
        <dbReference type="Google" id="ProtNLM"/>
    </source>
</evidence>
<dbReference type="Gene3D" id="1.25.40.20">
    <property type="entry name" value="Ankyrin repeat-containing domain"/>
    <property type="match status" value="1"/>
</dbReference>
<evidence type="ECO:0000313" key="7">
    <source>
        <dbReference type="Proteomes" id="UP001595075"/>
    </source>
</evidence>
<dbReference type="SMART" id="SM00248">
    <property type="entry name" value="ANK"/>
    <property type="match status" value="7"/>
</dbReference>
<evidence type="ECO:0000313" key="6">
    <source>
        <dbReference type="EMBL" id="KAL2076120.1"/>
    </source>
</evidence>
<name>A0ABR4D1T6_9HELO</name>
<feature type="compositionally biased region" description="Polar residues" evidence="5">
    <location>
        <begin position="1091"/>
        <end position="1123"/>
    </location>
</feature>
<dbReference type="InterPro" id="IPR002110">
    <property type="entry name" value="Ankyrin_rpt"/>
</dbReference>
<feature type="region of interest" description="Disordered" evidence="5">
    <location>
        <begin position="885"/>
        <end position="905"/>
    </location>
</feature>
<evidence type="ECO:0000256" key="4">
    <source>
        <dbReference type="SAM" id="Coils"/>
    </source>
</evidence>